<dbReference type="InterPro" id="IPR038670">
    <property type="entry name" value="HslJ-like_sf"/>
</dbReference>
<dbReference type="PROSITE" id="PS51257">
    <property type="entry name" value="PROKAR_LIPOPROTEIN"/>
    <property type="match status" value="1"/>
</dbReference>
<evidence type="ECO:0000313" key="4">
    <source>
        <dbReference type="Proteomes" id="UP000018837"/>
    </source>
</evidence>
<feature type="compositionally biased region" description="Pro residues" evidence="1">
    <location>
        <begin position="28"/>
        <end position="43"/>
    </location>
</feature>
<organism evidence="3 4">
    <name type="scientific">Tannerella sp. oral taxon BU063 isolate Cell 2</name>
    <dbReference type="NCBI Taxonomy" id="1411148"/>
    <lineage>
        <taxon>Bacteria</taxon>
        <taxon>Pseudomonadati</taxon>
        <taxon>Bacteroidota</taxon>
        <taxon>Bacteroidia</taxon>
        <taxon>Bacteroidales</taxon>
        <taxon>Tannerellaceae</taxon>
        <taxon>Tannerella</taxon>
    </lineage>
</organism>
<name>W2C4E3_9BACT</name>
<reference evidence="3 4" key="1">
    <citation type="submission" date="2013-11" db="EMBL/GenBank/DDBJ databases">
        <title>Single cell genomics of uncultured Tannerella BU063 (oral taxon 286).</title>
        <authorList>
            <person name="Beall C.J."/>
            <person name="Campbell A.G."/>
            <person name="Griffen A.L."/>
            <person name="Podar M."/>
            <person name="Leys E.J."/>
        </authorList>
    </citation>
    <scope>NUCLEOTIDE SEQUENCE [LARGE SCALE GENOMIC DNA]</scope>
    <source>
        <strain evidence="3">Cell 2</strain>
    </source>
</reference>
<evidence type="ECO:0008006" key="5">
    <source>
        <dbReference type="Google" id="ProtNLM"/>
    </source>
</evidence>
<evidence type="ECO:0000256" key="2">
    <source>
        <dbReference type="SAM" id="SignalP"/>
    </source>
</evidence>
<dbReference type="EMBL" id="AYUF01000421">
    <property type="protein sequence ID" value="ETK02074.1"/>
    <property type="molecule type" value="Genomic_DNA"/>
</dbReference>
<sequence length="526" mass="59845">MKTRTTLRGLITLLLLALIGAACNDDPTPTPTPNPNPPTPQTPTPGRNPIEDTWRLMAIRNLAAYASETIDTAIYTLTFRADSTFYGRDVSGRYTLTDSTLRITLADINEAALPDLSRRLRNALRHIDRFEIDTAYHSLRIYYAGGRRYLYFSNLPPDPDPDPTPRPERPVTSYLLHHWRLAGFGRISDGSLTPVAPTGDDRFSLIFLEERTWTGCASVHRLSGTFRYDAPFLTLTFDAEPTTAGESALGRRYIDALRQVQWYRPATDHDSLRLYYSDNDDYLLFIRSDMFLPGAFSEKLFNTWKLIAFGRTADGSQYLPELHSTIPAKKSSRFLIQFLSSGEVLISLAFNRGFGRYHANGDRIRITYIGGTEKSETDDGYKYRNALNRSERFKLTADGTRLKIFYNEGRSYLLFRAAPELIGKTPPAALLGRWTLVKRDYGRARPTIYPPGQHVLTLRADGIAELTGLTFFGEGNTLHYIFHPWNKREYITIGGTEYRYILNADELWLSNHYESDGGPAYSFRRM</sequence>
<feature type="chain" id="PRO_5004812479" description="Lipoprotein" evidence="2">
    <location>
        <begin position="25"/>
        <end position="526"/>
    </location>
</feature>
<accession>W2C4E3</accession>
<dbReference type="AlphaFoldDB" id="W2C4E3"/>
<dbReference type="PATRIC" id="fig|1411148.3.peg.991"/>
<feature type="region of interest" description="Disordered" evidence="1">
    <location>
        <begin position="25"/>
        <end position="50"/>
    </location>
</feature>
<keyword evidence="2" id="KW-0732">Signal</keyword>
<proteinExistence type="predicted"/>
<evidence type="ECO:0000256" key="1">
    <source>
        <dbReference type="SAM" id="MobiDB-lite"/>
    </source>
</evidence>
<evidence type="ECO:0000313" key="3">
    <source>
        <dbReference type="EMBL" id="ETK02074.1"/>
    </source>
</evidence>
<comment type="caution">
    <text evidence="3">The sequence shown here is derived from an EMBL/GenBank/DDBJ whole genome shotgun (WGS) entry which is preliminary data.</text>
</comment>
<dbReference type="Gene3D" id="2.40.128.270">
    <property type="match status" value="1"/>
</dbReference>
<protein>
    <recommendedName>
        <fullName evidence="5">Lipoprotein</fullName>
    </recommendedName>
</protein>
<feature type="signal peptide" evidence="2">
    <location>
        <begin position="1"/>
        <end position="24"/>
    </location>
</feature>
<gene>
    <name evidence="3" type="ORF">N425_06575</name>
</gene>
<dbReference type="Proteomes" id="UP000018837">
    <property type="component" value="Unassembled WGS sequence"/>
</dbReference>